<reference evidence="2" key="1">
    <citation type="submission" date="2022-06" db="EMBL/GenBank/DDBJ databases">
        <title>Vallitalea longa sp. nov., an anaerobic bacterium isolated from marine sediment.</title>
        <authorList>
            <person name="Hirano S."/>
            <person name="Terahara T."/>
            <person name="Mori K."/>
            <person name="Hamada M."/>
            <person name="Matsumoto R."/>
            <person name="Kobayashi T."/>
        </authorList>
    </citation>
    <scope>NUCLEOTIDE SEQUENCE</scope>
    <source>
        <strain evidence="2">SH18-1</strain>
    </source>
</reference>
<feature type="region of interest" description="Disordered" evidence="1">
    <location>
        <begin position="13"/>
        <end position="45"/>
    </location>
</feature>
<dbReference type="EMBL" id="BRLB01000018">
    <property type="protein sequence ID" value="GKX31542.1"/>
    <property type="molecule type" value="Genomic_DNA"/>
</dbReference>
<dbReference type="AlphaFoldDB" id="A0A9W5YDL0"/>
<organism evidence="2 3">
    <name type="scientific">Vallitalea longa</name>
    <dbReference type="NCBI Taxonomy" id="2936439"/>
    <lineage>
        <taxon>Bacteria</taxon>
        <taxon>Bacillati</taxon>
        <taxon>Bacillota</taxon>
        <taxon>Clostridia</taxon>
        <taxon>Lachnospirales</taxon>
        <taxon>Vallitaleaceae</taxon>
        <taxon>Vallitalea</taxon>
    </lineage>
</organism>
<protein>
    <submittedName>
        <fullName evidence="2">Uncharacterized protein</fullName>
    </submittedName>
</protein>
<evidence type="ECO:0000313" key="2">
    <source>
        <dbReference type="EMBL" id="GKX31542.1"/>
    </source>
</evidence>
<sequence>MDITSASNISYTNYYNTNSSRRNKSQKTTSSSKNNNSIGTNNSTSNYCTATYSRKDISNTNPESSTSTTYDDPKKLKTYGDHYLFIDLYENWAVTRAKGMKGNRNFTDKSLNEIFEHNNIEIPEGTTLTFSVSSYDYYVTVSGIDDEELKSRIEQVLNYAENGKQLYNHIYSSNYIYETDNPTYLGEKSSGTSEGIAINFIRKLTGYDLRECTLKDGEFYAPDGTNVKEALIETYKNNDGEYTEEELDMNLKRIDDIIVRMGNNGGRLVYDDYCLNIDYTDGHLYDKNEKGYGPGQTQWIDKLISKHGAKKLATIINGKSVWLDKKEEKSVQDILFDRMIDWIYSDDSEAISLEDDSKDIDDILLQLGITKDEYDRFIELLNYTNKKGNKFTLNFFRYIFEQSKTDNMPKVTMENEKLDIATVKKRLRDKFENFMDQNNLELDNLSTENKQKVEDYLVKLGSEYVDITTANPHLKQYSPYNKTV</sequence>
<evidence type="ECO:0000313" key="3">
    <source>
        <dbReference type="Proteomes" id="UP001144256"/>
    </source>
</evidence>
<evidence type="ECO:0000256" key="1">
    <source>
        <dbReference type="SAM" id="MobiDB-lite"/>
    </source>
</evidence>
<dbReference type="RefSeq" id="WP_281818679.1">
    <property type="nucleotide sequence ID" value="NZ_BRLB01000018.1"/>
</dbReference>
<gene>
    <name evidence="2" type="ORF">SH1V18_40220</name>
</gene>
<dbReference type="InterPro" id="IPR032617">
    <property type="entry name" value="DUF4885"/>
</dbReference>
<accession>A0A9W5YDL0</accession>
<name>A0A9W5YDL0_9FIRM</name>
<dbReference type="Proteomes" id="UP001144256">
    <property type="component" value="Unassembled WGS sequence"/>
</dbReference>
<dbReference type="Pfam" id="PF16226">
    <property type="entry name" value="DUF4885"/>
    <property type="match status" value="1"/>
</dbReference>
<keyword evidence="3" id="KW-1185">Reference proteome</keyword>
<proteinExistence type="predicted"/>
<comment type="caution">
    <text evidence="2">The sequence shown here is derived from an EMBL/GenBank/DDBJ whole genome shotgun (WGS) entry which is preliminary data.</text>
</comment>